<dbReference type="GO" id="GO:0004357">
    <property type="term" value="F:glutamate-cysteine ligase activity"/>
    <property type="evidence" value="ECO:0007669"/>
    <property type="project" value="UniProtKB-EC"/>
</dbReference>
<dbReference type="GO" id="GO:0006750">
    <property type="term" value="P:glutathione biosynthetic process"/>
    <property type="evidence" value="ECO:0007669"/>
    <property type="project" value="InterPro"/>
</dbReference>
<comment type="caution">
    <text evidence="7">The sequence shown here is derived from an EMBL/GenBank/DDBJ whole genome shotgun (WGS) entry which is preliminary data.</text>
</comment>
<sequence length="147" mass="15574">MAADLTVLRKVIEQANLTLVGRGLDPHREPPRVLDHPRYRAMESFFDREGPWGRDMMRRTASVQINLDSGEGSPASAATAPAGNSPTVSVPCLSPPSPTPRYETDGPPGGCPPGSTSGPGWMPVAPARPATTPTLAWPGPGMRSTHR</sequence>
<evidence type="ECO:0000256" key="6">
    <source>
        <dbReference type="SAM" id="MobiDB-lite"/>
    </source>
</evidence>
<dbReference type="AlphaFoldDB" id="A0A4D4KYU7"/>
<dbReference type="Gene3D" id="3.30.590.20">
    <property type="match status" value="1"/>
</dbReference>
<name>A0A4D4KYU7_STRVO</name>
<dbReference type="InterPro" id="IPR006336">
    <property type="entry name" value="GCS2"/>
</dbReference>
<dbReference type="EC" id="6.3.2.2" evidence="1"/>
<keyword evidence="2" id="KW-0436">Ligase</keyword>
<protein>
    <recommendedName>
        <fullName evidence="1">glutamate--cysteine ligase</fullName>
        <ecNumber evidence="1">6.3.2.2</ecNumber>
    </recommendedName>
</protein>
<keyword evidence="3" id="KW-0547">Nucleotide-binding</keyword>
<evidence type="ECO:0000313" key="7">
    <source>
        <dbReference type="EMBL" id="GDY52056.1"/>
    </source>
</evidence>
<dbReference type="PANTHER" id="PTHR34378:SF1">
    <property type="entry name" value="GLUTAMATE--CYSTEINE LIGASE, CHLOROPLASTIC"/>
    <property type="match status" value="1"/>
</dbReference>
<evidence type="ECO:0000256" key="2">
    <source>
        <dbReference type="ARBA" id="ARBA00022598"/>
    </source>
</evidence>
<keyword evidence="4" id="KW-0067">ATP-binding</keyword>
<dbReference type="EMBL" id="BJHW01000001">
    <property type="protein sequence ID" value="GDY52056.1"/>
    <property type="molecule type" value="Genomic_DNA"/>
</dbReference>
<dbReference type="GO" id="GO:0005524">
    <property type="term" value="F:ATP binding"/>
    <property type="evidence" value="ECO:0007669"/>
    <property type="project" value="UniProtKB-KW"/>
</dbReference>
<evidence type="ECO:0000256" key="5">
    <source>
        <dbReference type="ARBA" id="ARBA00048819"/>
    </source>
</evidence>
<keyword evidence="8" id="KW-1185">Reference proteome</keyword>
<feature type="compositionally biased region" description="Low complexity" evidence="6">
    <location>
        <begin position="69"/>
        <end position="86"/>
    </location>
</feature>
<dbReference type="PANTHER" id="PTHR34378">
    <property type="entry name" value="GLUTAMATE--CYSTEINE LIGASE, CHLOROPLASTIC"/>
    <property type="match status" value="1"/>
</dbReference>
<evidence type="ECO:0000256" key="3">
    <source>
        <dbReference type="ARBA" id="ARBA00022741"/>
    </source>
</evidence>
<evidence type="ECO:0000256" key="1">
    <source>
        <dbReference type="ARBA" id="ARBA00012220"/>
    </source>
</evidence>
<dbReference type="Pfam" id="PF04107">
    <property type="entry name" value="GCS2"/>
    <property type="match status" value="1"/>
</dbReference>
<organism evidence="7 8">
    <name type="scientific">Streptomyces violaceusniger</name>
    <dbReference type="NCBI Taxonomy" id="68280"/>
    <lineage>
        <taxon>Bacteria</taxon>
        <taxon>Bacillati</taxon>
        <taxon>Actinomycetota</taxon>
        <taxon>Actinomycetes</taxon>
        <taxon>Kitasatosporales</taxon>
        <taxon>Streptomycetaceae</taxon>
        <taxon>Streptomyces</taxon>
        <taxon>Streptomyces violaceusniger group</taxon>
    </lineage>
</organism>
<accession>A0A4D4KYU7</accession>
<evidence type="ECO:0000256" key="4">
    <source>
        <dbReference type="ARBA" id="ARBA00022840"/>
    </source>
</evidence>
<dbReference type="Proteomes" id="UP000301309">
    <property type="component" value="Unassembled WGS sequence"/>
</dbReference>
<feature type="compositionally biased region" description="Low complexity" evidence="6">
    <location>
        <begin position="113"/>
        <end position="138"/>
    </location>
</feature>
<feature type="region of interest" description="Disordered" evidence="6">
    <location>
        <begin position="65"/>
        <end position="147"/>
    </location>
</feature>
<reference evidence="7 8" key="1">
    <citation type="journal article" date="2020" name="Int. J. Syst. Evol. Microbiol.">
        <title>Reclassification of Streptomyces castelarensis and Streptomyces sporoclivatus as later heterotypic synonyms of Streptomyces antimycoticus.</title>
        <authorList>
            <person name="Komaki H."/>
            <person name="Tamura T."/>
        </authorList>
    </citation>
    <scope>NUCLEOTIDE SEQUENCE [LARGE SCALE GENOMIC DNA]</scope>
    <source>
        <strain evidence="7 8">NBRC 13459</strain>
    </source>
</reference>
<dbReference type="InterPro" id="IPR014746">
    <property type="entry name" value="Gln_synth/guanido_kin_cat_dom"/>
</dbReference>
<proteinExistence type="predicted"/>
<gene>
    <name evidence="7" type="ORF">SVIO_026790</name>
</gene>
<dbReference type="SUPFAM" id="SSF55931">
    <property type="entry name" value="Glutamine synthetase/guanido kinase"/>
    <property type="match status" value="1"/>
</dbReference>
<comment type="catalytic activity">
    <reaction evidence="5">
        <text>L-cysteine + L-glutamate + ATP = gamma-L-glutamyl-L-cysteine + ADP + phosphate + H(+)</text>
        <dbReference type="Rhea" id="RHEA:13285"/>
        <dbReference type="ChEBI" id="CHEBI:15378"/>
        <dbReference type="ChEBI" id="CHEBI:29985"/>
        <dbReference type="ChEBI" id="CHEBI:30616"/>
        <dbReference type="ChEBI" id="CHEBI:35235"/>
        <dbReference type="ChEBI" id="CHEBI:43474"/>
        <dbReference type="ChEBI" id="CHEBI:58173"/>
        <dbReference type="ChEBI" id="CHEBI:456216"/>
        <dbReference type="EC" id="6.3.2.2"/>
    </reaction>
</comment>
<evidence type="ECO:0000313" key="8">
    <source>
        <dbReference type="Proteomes" id="UP000301309"/>
    </source>
</evidence>
<dbReference type="InterPro" id="IPR035434">
    <property type="entry name" value="GCL_bact_plant"/>
</dbReference>